<organism evidence="3 4">
    <name type="scientific">Penaeus vannamei</name>
    <name type="common">Whiteleg shrimp</name>
    <name type="synonym">Litopenaeus vannamei</name>
    <dbReference type="NCBI Taxonomy" id="6689"/>
    <lineage>
        <taxon>Eukaryota</taxon>
        <taxon>Metazoa</taxon>
        <taxon>Ecdysozoa</taxon>
        <taxon>Arthropoda</taxon>
        <taxon>Crustacea</taxon>
        <taxon>Multicrustacea</taxon>
        <taxon>Malacostraca</taxon>
        <taxon>Eumalacostraca</taxon>
        <taxon>Eucarida</taxon>
        <taxon>Decapoda</taxon>
        <taxon>Dendrobranchiata</taxon>
        <taxon>Penaeoidea</taxon>
        <taxon>Penaeidae</taxon>
        <taxon>Penaeus</taxon>
    </lineage>
</organism>
<dbReference type="Proteomes" id="UP000283509">
    <property type="component" value="Unassembled WGS sequence"/>
</dbReference>
<feature type="transmembrane region" description="Helical" evidence="2">
    <location>
        <begin position="148"/>
        <end position="168"/>
    </location>
</feature>
<reference evidence="3 4" key="2">
    <citation type="submission" date="2019-01" db="EMBL/GenBank/DDBJ databases">
        <title>The decoding of complex shrimp genome reveals the adaptation for benthos swimmer, frequently molting mechanism and breeding impact on genome.</title>
        <authorList>
            <person name="Sun Y."/>
            <person name="Gao Y."/>
            <person name="Yu Y."/>
        </authorList>
    </citation>
    <scope>NUCLEOTIDE SEQUENCE [LARGE SCALE GENOMIC DNA]</scope>
    <source>
        <tissue evidence="3">Muscle</tissue>
    </source>
</reference>
<feature type="transmembrane region" description="Helical" evidence="2">
    <location>
        <begin position="259"/>
        <end position="279"/>
    </location>
</feature>
<dbReference type="AlphaFoldDB" id="A0A423SIJ7"/>
<feature type="transmembrane region" description="Helical" evidence="2">
    <location>
        <begin position="339"/>
        <end position="360"/>
    </location>
</feature>
<feature type="transmembrane region" description="Helical" evidence="2">
    <location>
        <begin position="621"/>
        <end position="642"/>
    </location>
</feature>
<feature type="transmembrane region" description="Helical" evidence="2">
    <location>
        <begin position="477"/>
        <end position="494"/>
    </location>
</feature>
<keyword evidence="2" id="KW-0472">Membrane</keyword>
<evidence type="ECO:0000313" key="3">
    <source>
        <dbReference type="EMBL" id="ROT64011.1"/>
    </source>
</evidence>
<sequence>MYPFRPPPLRHISGAQQQPSTPEGDVTPPPDGDSRLCRNPFVVGFCGPLLARIVRPEGFRCGAAELLSSRCRGLLPGVCRYGLPLACLPGSFAWGLSLWASVGWSAGVSCMGSVAMGFRWLVFWGLLHGVCRYGLPLAGLLGSPAWGLSLWACLLGSPAWGLSLWASVMGFRWLVFWGLGLSLWASVGLSSGVSCMGSVAMGFRWSAGVSCLGSPSGSPAWVCRYGFRWLVFWVSCLGSVAMGFRWLVFWGLLLGVCRYGLSVGCFWGLCWGSVLWALSSMGFRWLVLGPAWGLSLWACLLGLLLGGLSLWASVGWSSGSPAWGLSLWASVGWSSGSPAWGLSLWASVGLSSGVSCLGSVAMGFRWLVCWGLLLGVCRYGLVFWGLLLGVCRYGLPLAGLLGSPAWGLSLWASVGLSSGVSCLGSVAMASVACLLGLLLGVCRYGLPSGVSCLGSVAMGLSSGVSCLGSVAMGFRWLVFWVSCLGSVGYGLPLASAGVSCLGLSLWACLLGLLLGVCRYGLPLAGLLGLLLGVCRYGFRWLVFWGLLLGSVAMGFRLSSGVLHGVCRYDGLFWGLLLWGLSLWLPLAGLPGSPAWGPVLWASLACLLGSPAWGLSLWGFRWLLGVSCLGLSLWLVFWSPAWFCRYGLPLAGLLGLLLGGLSLWLVFWVFLLGVCRYGLPLASGVSCLGLSLWASVGLSSGVFCLGSVAMRFRWLVFWGLLLGVCRYGLPLACLRGLLFGVCLYGLPSCFSFAWGLSLWASVGLSSGVSCLGSVAMALCPRLFPWGPAQGPHSVPLNDPIEFKN</sequence>
<feature type="transmembrane region" description="Helical" evidence="2">
    <location>
        <begin position="230"/>
        <end position="253"/>
    </location>
</feature>
<evidence type="ECO:0000256" key="1">
    <source>
        <dbReference type="SAM" id="MobiDB-lite"/>
    </source>
</evidence>
<evidence type="ECO:0000313" key="4">
    <source>
        <dbReference type="Proteomes" id="UP000283509"/>
    </source>
</evidence>
<protein>
    <submittedName>
        <fullName evidence="3">Uncharacterized protein</fullName>
    </submittedName>
</protein>
<feature type="transmembrane region" description="Helical" evidence="2">
    <location>
        <begin position="501"/>
        <end position="521"/>
    </location>
</feature>
<feature type="region of interest" description="Disordered" evidence="1">
    <location>
        <begin position="1"/>
        <end position="30"/>
    </location>
</feature>
<keyword evidence="4" id="KW-1185">Reference proteome</keyword>
<feature type="transmembrane region" description="Helical" evidence="2">
    <location>
        <begin position="450"/>
        <end position="471"/>
    </location>
</feature>
<keyword evidence="2" id="KW-1133">Transmembrane helix</keyword>
<proteinExistence type="predicted"/>
<dbReference type="EMBL" id="QCYY01003338">
    <property type="protein sequence ID" value="ROT64011.1"/>
    <property type="molecule type" value="Genomic_DNA"/>
</dbReference>
<feature type="transmembrane region" description="Helical" evidence="2">
    <location>
        <begin position="678"/>
        <end position="699"/>
    </location>
</feature>
<keyword evidence="2" id="KW-0812">Transmembrane</keyword>
<feature type="transmembrane region" description="Helical" evidence="2">
    <location>
        <begin position="174"/>
        <end position="196"/>
    </location>
</feature>
<name>A0A423SIJ7_PENVA</name>
<feature type="transmembrane region" description="Helical" evidence="2">
    <location>
        <begin position="570"/>
        <end position="588"/>
    </location>
</feature>
<feature type="transmembrane region" description="Helical" evidence="2">
    <location>
        <begin position="711"/>
        <end position="728"/>
    </location>
</feature>
<feature type="transmembrane region" description="Helical" evidence="2">
    <location>
        <begin position="648"/>
        <end position="671"/>
    </location>
</feature>
<feature type="transmembrane region" description="Helical" evidence="2">
    <location>
        <begin position="761"/>
        <end position="782"/>
    </location>
</feature>
<gene>
    <name evidence="3" type="ORF">C7M84_018053</name>
</gene>
<accession>A0A423SIJ7</accession>
<dbReference type="STRING" id="6689.A0A423SIJ7"/>
<feature type="transmembrane region" description="Helical" evidence="2">
    <location>
        <begin position="410"/>
        <end position="438"/>
    </location>
</feature>
<reference evidence="3 4" key="1">
    <citation type="submission" date="2018-04" db="EMBL/GenBank/DDBJ databases">
        <authorList>
            <person name="Zhang X."/>
            <person name="Yuan J."/>
            <person name="Li F."/>
            <person name="Xiang J."/>
        </authorList>
    </citation>
    <scope>NUCLEOTIDE SEQUENCE [LARGE SCALE GENOMIC DNA]</scope>
    <source>
        <tissue evidence="3">Muscle</tissue>
    </source>
</reference>
<feature type="transmembrane region" description="Helical" evidence="2">
    <location>
        <begin position="367"/>
        <end position="390"/>
    </location>
</feature>
<feature type="transmembrane region" description="Helical" evidence="2">
    <location>
        <begin position="291"/>
        <end position="319"/>
    </location>
</feature>
<feature type="transmembrane region" description="Helical" evidence="2">
    <location>
        <begin position="541"/>
        <end position="558"/>
    </location>
</feature>
<evidence type="ECO:0000256" key="2">
    <source>
        <dbReference type="SAM" id="Phobius"/>
    </source>
</evidence>
<comment type="caution">
    <text evidence="3">The sequence shown here is derived from an EMBL/GenBank/DDBJ whole genome shotgun (WGS) entry which is preliminary data.</text>
</comment>